<evidence type="ECO:0000313" key="3">
    <source>
        <dbReference type="Proteomes" id="UP000440578"/>
    </source>
</evidence>
<keyword evidence="1" id="KW-0732">Signal</keyword>
<reference evidence="2 3" key="1">
    <citation type="submission" date="2019-07" db="EMBL/GenBank/DDBJ databases">
        <title>Draft genome assembly of a fouling barnacle, Amphibalanus amphitrite (Darwin, 1854): The first reference genome for Thecostraca.</title>
        <authorList>
            <person name="Kim W."/>
        </authorList>
    </citation>
    <scope>NUCLEOTIDE SEQUENCE [LARGE SCALE GENOMIC DNA]</scope>
    <source>
        <strain evidence="2">SNU_AA5</strain>
        <tissue evidence="2">Soma without cirri and trophi</tissue>
    </source>
</reference>
<accession>A0A6A4VV64</accession>
<dbReference type="Proteomes" id="UP000440578">
    <property type="component" value="Unassembled WGS sequence"/>
</dbReference>
<comment type="caution">
    <text evidence="2">The sequence shown here is derived from an EMBL/GenBank/DDBJ whole genome shotgun (WGS) entry which is preliminary data.</text>
</comment>
<organism evidence="2 3">
    <name type="scientific">Amphibalanus amphitrite</name>
    <name type="common">Striped barnacle</name>
    <name type="synonym">Balanus amphitrite</name>
    <dbReference type="NCBI Taxonomy" id="1232801"/>
    <lineage>
        <taxon>Eukaryota</taxon>
        <taxon>Metazoa</taxon>
        <taxon>Ecdysozoa</taxon>
        <taxon>Arthropoda</taxon>
        <taxon>Crustacea</taxon>
        <taxon>Multicrustacea</taxon>
        <taxon>Cirripedia</taxon>
        <taxon>Thoracica</taxon>
        <taxon>Thoracicalcarea</taxon>
        <taxon>Balanomorpha</taxon>
        <taxon>Balanoidea</taxon>
        <taxon>Balanidae</taxon>
        <taxon>Amphibalaninae</taxon>
        <taxon>Amphibalanus</taxon>
    </lineage>
</organism>
<proteinExistence type="predicted"/>
<keyword evidence="3" id="KW-1185">Reference proteome</keyword>
<gene>
    <name evidence="2" type="ORF">FJT64_007169</name>
</gene>
<evidence type="ECO:0000313" key="2">
    <source>
        <dbReference type="EMBL" id="KAF0295280.1"/>
    </source>
</evidence>
<name>A0A6A4VV64_AMPAM</name>
<evidence type="ECO:0000256" key="1">
    <source>
        <dbReference type="SAM" id="SignalP"/>
    </source>
</evidence>
<sequence length="107" mass="11102">MVRTLFFLVLAAMLVTSEAAPQFGGFRGGRRGFRGGRRGFGGPVINTIGNFLGGGGRTATAQGGVSLSGGLALASNLQLNSPFGNINLSNAQAQTVNRGFNIFGRRR</sequence>
<dbReference type="EMBL" id="VIIS01001629">
    <property type="protein sequence ID" value="KAF0295280.1"/>
    <property type="molecule type" value="Genomic_DNA"/>
</dbReference>
<feature type="chain" id="PRO_5025605070" evidence="1">
    <location>
        <begin position="20"/>
        <end position="107"/>
    </location>
</feature>
<feature type="signal peptide" evidence="1">
    <location>
        <begin position="1"/>
        <end position="19"/>
    </location>
</feature>
<protein>
    <submittedName>
        <fullName evidence="2">Uncharacterized protein</fullName>
    </submittedName>
</protein>
<dbReference type="AlphaFoldDB" id="A0A6A4VV64"/>